<dbReference type="Pfam" id="PF13336">
    <property type="entry name" value="AcetylCoA_hyd_C"/>
    <property type="match status" value="1"/>
</dbReference>
<dbReference type="PANTHER" id="PTHR21432:SF20">
    <property type="entry name" value="ACETYL-COA HYDROLASE"/>
    <property type="match status" value="1"/>
</dbReference>
<dbReference type="Gene3D" id="3.30.750.70">
    <property type="entry name" value="4-hydroxybutyrate coenzyme like domains"/>
    <property type="match status" value="1"/>
</dbReference>
<gene>
    <name evidence="5" type="ORF">H9Q79_06925</name>
</gene>
<dbReference type="GO" id="GO:0016787">
    <property type="term" value="F:hydrolase activity"/>
    <property type="evidence" value="ECO:0007669"/>
    <property type="project" value="UniProtKB-KW"/>
</dbReference>
<dbReference type="SUPFAM" id="SSF100950">
    <property type="entry name" value="NagB/RpiA/CoA transferase-like"/>
    <property type="match status" value="2"/>
</dbReference>
<dbReference type="Gene3D" id="3.40.1080.20">
    <property type="entry name" value="Acetyl-CoA hydrolase/transferase C-terminal domain"/>
    <property type="match status" value="1"/>
</dbReference>
<evidence type="ECO:0000259" key="4">
    <source>
        <dbReference type="Pfam" id="PF13336"/>
    </source>
</evidence>
<dbReference type="GO" id="GO:0006083">
    <property type="term" value="P:acetate metabolic process"/>
    <property type="evidence" value="ECO:0007669"/>
    <property type="project" value="InterPro"/>
</dbReference>
<evidence type="ECO:0000256" key="2">
    <source>
        <dbReference type="ARBA" id="ARBA00022679"/>
    </source>
</evidence>
<comment type="similarity">
    <text evidence="1">Belongs to the acetyl-CoA hydrolase/transferase family.</text>
</comment>
<dbReference type="EMBL" id="CP060635">
    <property type="protein sequence ID" value="QNM10000.1"/>
    <property type="molecule type" value="Genomic_DNA"/>
</dbReference>
<dbReference type="Proteomes" id="UP000515860">
    <property type="component" value="Chromosome"/>
</dbReference>
<proteinExistence type="inferred from homology"/>
<reference evidence="5 6" key="1">
    <citation type="submission" date="2020-08" db="EMBL/GenBank/DDBJ databases">
        <authorList>
            <person name="Liu C."/>
            <person name="Sun Q."/>
        </authorList>
    </citation>
    <scope>NUCLEOTIDE SEQUENCE [LARGE SCALE GENOMIC DNA]</scope>
    <source>
        <strain evidence="5 6">NSJ-29</strain>
    </source>
</reference>
<name>A0A7G9GGR8_9FIRM</name>
<dbReference type="PANTHER" id="PTHR21432">
    <property type="entry name" value="ACETYL-COA HYDROLASE-RELATED"/>
    <property type="match status" value="1"/>
</dbReference>
<dbReference type="Pfam" id="PF02550">
    <property type="entry name" value="AcetylCoA_hydro"/>
    <property type="match status" value="1"/>
</dbReference>
<feature type="domain" description="Acetyl-CoA hydrolase/transferase N-terminal" evidence="3">
    <location>
        <begin position="4"/>
        <end position="178"/>
    </location>
</feature>
<dbReference type="GO" id="GO:0008775">
    <property type="term" value="F:acetate CoA-transferase activity"/>
    <property type="evidence" value="ECO:0007669"/>
    <property type="project" value="InterPro"/>
</dbReference>
<sequence>MDWQKIYQERTMKADEAIRLIHSGDRVVIGHAVGVPLAITDVLVEHKEDYHDVEIVQMVSMGNAKFCEPGTEGHFRLNSLFVGAQSRPAVKEGRGDFTPCCFSDVPGLFKTSLPVDVAVIQVSPPDKKGYVSCGVSVDYTLPAARCAKRVIAQVNRCMPRTLGDTALHVSEVDAFVEIDHPVLELGLPHIGETEKAIGENCAKLIEDGDTLQLGIGAIPDAVLLFLKNKKDLGIHSEMFSDGVVELIEAGVVTNARKTLHPGKSVVSFLMGTKRLYHYVDDNPAVAMYPVDYVNDPYVIGRNDHLVSVNSCVQADLMGQVASESIGLTQISGIGGQVDFVRGAHLSKGGRSIIAIASTAGGGKVSKIVPFLDIGAAVTTSRTDVDYIITEYGIAKLRGKTLRERARSLIEIAHPDFRQELTEEFERRFHGNSFAC</sequence>
<evidence type="ECO:0000313" key="5">
    <source>
        <dbReference type="EMBL" id="QNM10000.1"/>
    </source>
</evidence>
<dbReference type="InterPro" id="IPR037171">
    <property type="entry name" value="NagB/RpiA_transferase-like"/>
</dbReference>
<keyword evidence="2 5" id="KW-0808">Transferase</keyword>
<organism evidence="5 6">
    <name type="scientific">Wansuia hejianensis</name>
    <dbReference type="NCBI Taxonomy" id="2763667"/>
    <lineage>
        <taxon>Bacteria</taxon>
        <taxon>Bacillati</taxon>
        <taxon>Bacillota</taxon>
        <taxon>Clostridia</taxon>
        <taxon>Lachnospirales</taxon>
        <taxon>Lachnospiraceae</taxon>
        <taxon>Wansuia</taxon>
    </lineage>
</organism>
<evidence type="ECO:0000313" key="6">
    <source>
        <dbReference type="Proteomes" id="UP000515860"/>
    </source>
</evidence>
<dbReference type="InterPro" id="IPR038460">
    <property type="entry name" value="AcetylCoA_hyd_C_sf"/>
</dbReference>
<keyword evidence="5" id="KW-0378">Hydrolase</keyword>
<feature type="domain" description="Acetyl-CoA hydrolase/transferase C-terminal" evidence="4">
    <location>
        <begin position="271"/>
        <end position="423"/>
    </location>
</feature>
<dbReference type="KEGG" id="whj:H9Q79_06925"/>
<dbReference type="Gene3D" id="3.40.1080.10">
    <property type="entry name" value="Glutaconate Coenzyme A-transferase"/>
    <property type="match status" value="1"/>
</dbReference>
<evidence type="ECO:0000256" key="1">
    <source>
        <dbReference type="ARBA" id="ARBA00009632"/>
    </source>
</evidence>
<evidence type="ECO:0000259" key="3">
    <source>
        <dbReference type="Pfam" id="PF02550"/>
    </source>
</evidence>
<accession>A0A7G9GGR8</accession>
<dbReference type="RefSeq" id="WP_249329513.1">
    <property type="nucleotide sequence ID" value="NZ_CP060635.1"/>
</dbReference>
<dbReference type="InterPro" id="IPR046433">
    <property type="entry name" value="ActCoA_hydro"/>
</dbReference>
<keyword evidence="6" id="KW-1185">Reference proteome</keyword>
<dbReference type="InterPro" id="IPR026888">
    <property type="entry name" value="AcetylCoA_hyd_C"/>
</dbReference>
<dbReference type="InterPro" id="IPR003702">
    <property type="entry name" value="ActCoA_hydro_N"/>
</dbReference>
<dbReference type="AlphaFoldDB" id="A0A7G9GGR8"/>
<protein>
    <submittedName>
        <fullName evidence="5">Acetyl-CoA hydrolase/transferase family protein</fullName>
    </submittedName>
</protein>